<evidence type="ECO:0000256" key="4">
    <source>
        <dbReference type="ARBA" id="ARBA00023096"/>
    </source>
</evidence>
<keyword evidence="3 5" id="KW-0520">NAD</keyword>
<dbReference type="PANTHER" id="PTHR43761">
    <property type="entry name" value="D-ISOMER SPECIFIC 2-HYDROXYACID DEHYDROGENASE FAMILY PROTEIN (AFU_ORTHOLOGUE AFUA_1G13630)"/>
    <property type="match status" value="1"/>
</dbReference>
<comment type="similarity">
    <text evidence="5">Belongs to the D-isomer specific 2-hydroxyacid dehydrogenase family. PdxB subfamily.</text>
</comment>
<feature type="domain" description="D-isomer specific 2-hydroxyacid dehydrogenase catalytic" evidence="6">
    <location>
        <begin position="32"/>
        <end position="279"/>
    </location>
</feature>
<dbReference type="OrthoDB" id="1522997at2"/>
<dbReference type="InterPro" id="IPR006140">
    <property type="entry name" value="D-isomer_DH_NAD-bd"/>
</dbReference>
<evidence type="ECO:0000256" key="5">
    <source>
        <dbReference type="HAMAP-Rule" id="MF_01825"/>
    </source>
</evidence>
<dbReference type="Pfam" id="PF00389">
    <property type="entry name" value="2-Hacid_dh"/>
    <property type="match status" value="1"/>
</dbReference>
<dbReference type="STRING" id="1121098.HMPREF1534_03681"/>
<feature type="binding site" evidence="5">
    <location>
        <position position="257"/>
    </location>
    <ligand>
        <name>NAD(+)</name>
        <dbReference type="ChEBI" id="CHEBI:57540"/>
    </ligand>
</feature>
<dbReference type="GO" id="GO:0008615">
    <property type="term" value="P:pyridoxine biosynthetic process"/>
    <property type="evidence" value="ECO:0007669"/>
    <property type="project" value="UniProtKB-UniRule"/>
</dbReference>
<feature type="domain" description="D-isomer specific 2-hydroxyacid dehydrogenase NAD-binding" evidence="7">
    <location>
        <begin position="109"/>
        <end position="256"/>
    </location>
</feature>
<reference evidence="8 9" key="1">
    <citation type="submission" date="2013-04" db="EMBL/GenBank/DDBJ databases">
        <title>The Genome Sequence of Bacteroides massiliensis DSM 17679.</title>
        <authorList>
            <consortium name="The Broad Institute Genomics Platform"/>
            <person name="Earl A."/>
            <person name="Ward D."/>
            <person name="Feldgarden M."/>
            <person name="Gevers D."/>
            <person name="Martens E."/>
            <person name="Fenner L."/>
            <person name="Roux V."/>
            <person name="Mallet M.N."/>
            <person name="Raoult D."/>
            <person name="Walker B."/>
            <person name="Young S."/>
            <person name="Zeng Q."/>
            <person name="Gargeya S."/>
            <person name="Fitzgerald M."/>
            <person name="Haas B."/>
            <person name="Abouelleil A."/>
            <person name="Allen A.W."/>
            <person name="Alvarado L."/>
            <person name="Arachchi H.M."/>
            <person name="Berlin A.M."/>
            <person name="Chapman S.B."/>
            <person name="Gainer-Dewar J."/>
            <person name="Goldberg J."/>
            <person name="Griggs A."/>
            <person name="Gujja S."/>
            <person name="Hansen M."/>
            <person name="Howarth C."/>
            <person name="Imamovic A."/>
            <person name="Ireland A."/>
            <person name="Larimer J."/>
            <person name="McCowan C."/>
            <person name="Murphy C."/>
            <person name="Pearson M."/>
            <person name="Poon T.W."/>
            <person name="Priest M."/>
            <person name="Roberts A."/>
            <person name="Saif S."/>
            <person name="Shea T."/>
            <person name="Sisk P."/>
            <person name="Sykes S."/>
            <person name="Wortman J."/>
            <person name="Nusbaum C."/>
            <person name="Birren B."/>
        </authorList>
    </citation>
    <scope>NUCLEOTIDE SEQUENCE [LARGE SCALE GENOMIC DNA]</scope>
    <source>
        <strain evidence="9">B84634 / Timone 84634 / DSM 17679 / JCM 13223</strain>
    </source>
</reference>
<dbReference type="Pfam" id="PF02826">
    <property type="entry name" value="2-Hacid_dh_C"/>
    <property type="match status" value="1"/>
</dbReference>
<dbReference type="SUPFAM" id="SSF51735">
    <property type="entry name" value="NAD(P)-binding Rossmann-fold domains"/>
    <property type="match status" value="1"/>
</dbReference>
<dbReference type="InterPro" id="IPR006139">
    <property type="entry name" value="D-isomer_2_OHA_DH_cat_dom"/>
</dbReference>
<dbReference type="Gene3D" id="3.30.1370.170">
    <property type="match status" value="1"/>
</dbReference>
<comment type="pathway">
    <text evidence="5">Cofactor biosynthesis; pyridoxine 5'-phosphate biosynthesis; pyridoxine 5'-phosphate from D-erythrose 4-phosphate: step 2/5.</text>
</comment>
<dbReference type="Proteomes" id="UP000017831">
    <property type="component" value="Unassembled WGS sequence"/>
</dbReference>
<dbReference type="EC" id="1.1.1.290" evidence="5"/>
<comment type="function">
    <text evidence="5">Catalyzes the oxidation of erythronate-4-phosphate to 3-hydroxy-2-oxo-4-phosphonooxybutanoate.</text>
</comment>
<dbReference type="AlphaFoldDB" id="U6R7T9"/>
<dbReference type="GO" id="GO:0005737">
    <property type="term" value="C:cytoplasm"/>
    <property type="evidence" value="ECO:0007669"/>
    <property type="project" value="UniProtKB-SubCell"/>
</dbReference>
<evidence type="ECO:0000256" key="2">
    <source>
        <dbReference type="ARBA" id="ARBA00023002"/>
    </source>
</evidence>
<proteinExistence type="inferred from homology"/>
<dbReference type="Gene3D" id="3.40.50.720">
    <property type="entry name" value="NAD(P)-binding Rossmann-like Domain"/>
    <property type="match status" value="2"/>
</dbReference>
<feature type="binding site" evidence="5">
    <location>
        <position position="67"/>
    </location>
    <ligand>
        <name>substrate</name>
    </ligand>
</feature>
<dbReference type="PANTHER" id="PTHR43761:SF1">
    <property type="entry name" value="D-ISOMER SPECIFIC 2-HYDROXYACID DEHYDROGENASE CATALYTIC DOMAIN-CONTAINING PROTEIN-RELATED"/>
    <property type="match status" value="1"/>
</dbReference>
<dbReference type="HAMAP" id="MF_01825">
    <property type="entry name" value="PdxB"/>
    <property type="match status" value="1"/>
</dbReference>
<dbReference type="CDD" id="cd12158">
    <property type="entry name" value="ErythrP_dh"/>
    <property type="match status" value="1"/>
</dbReference>
<organism evidence="8 9">
    <name type="scientific">Phocaeicola massiliensis B84634 = Timone 84634 = DSM 17679 = JCM 13223</name>
    <dbReference type="NCBI Taxonomy" id="1121098"/>
    <lineage>
        <taxon>Bacteria</taxon>
        <taxon>Pseudomonadati</taxon>
        <taxon>Bacteroidota</taxon>
        <taxon>Bacteroidia</taxon>
        <taxon>Bacteroidales</taxon>
        <taxon>Bacteroidaceae</taxon>
        <taxon>Phocaeicola</taxon>
    </lineage>
</organism>
<protein>
    <recommendedName>
        <fullName evidence="5">Erythronate-4-phosphate dehydrogenase</fullName>
        <ecNumber evidence="5">1.1.1.290</ecNumber>
    </recommendedName>
</protein>
<evidence type="ECO:0000313" key="8">
    <source>
        <dbReference type="EMBL" id="EOA52255.1"/>
    </source>
</evidence>
<accession>U6R7T9</accession>
<evidence type="ECO:0000256" key="1">
    <source>
        <dbReference type="ARBA" id="ARBA00022490"/>
    </source>
</evidence>
<dbReference type="RefSeq" id="WP_005944813.1">
    <property type="nucleotide sequence ID" value="NZ_KB890319.1"/>
</dbReference>
<keyword evidence="4 5" id="KW-0664">Pyridoxine biosynthesis</keyword>
<dbReference type="NCBIfam" id="NF001309">
    <property type="entry name" value="PRK00257.1"/>
    <property type="match status" value="1"/>
</dbReference>
<dbReference type="InterPro" id="IPR038251">
    <property type="entry name" value="PdxB_dimer_sf"/>
</dbReference>
<feature type="binding site" evidence="5">
    <location>
        <position position="232"/>
    </location>
    <ligand>
        <name>NAD(+)</name>
        <dbReference type="ChEBI" id="CHEBI:57540"/>
    </ligand>
</feature>
<feature type="active site" evidence="5">
    <location>
        <position position="208"/>
    </location>
</feature>
<dbReference type="eggNOG" id="COG0111">
    <property type="taxonomic scope" value="Bacteria"/>
</dbReference>
<evidence type="ECO:0000259" key="6">
    <source>
        <dbReference type="Pfam" id="PF00389"/>
    </source>
</evidence>
<dbReference type="HOGENOM" id="CLU_019796_4_0_10"/>
<dbReference type="PATRIC" id="fig|1121098.3.peg.3760"/>
<gene>
    <name evidence="5" type="primary">pdxB</name>
    <name evidence="8" type="ORF">HMPREF1534_03681</name>
</gene>
<feature type="active site" evidence="5">
    <location>
        <position position="237"/>
    </location>
</feature>
<feature type="binding site" evidence="5">
    <location>
        <position position="175"/>
    </location>
    <ligand>
        <name>NAD(+)</name>
        <dbReference type="ChEBI" id="CHEBI:57540"/>
    </ligand>
</feature>
<evidence type="ECO:0000313" key="9">
    <source>
        <dbReference type="Proteomes" id="UP000017831"/>
    </source>
</evidence>
<feature type="active site" description="Proton donor" evidence="5">
    <location>
        <position position="254"/>
    </location>
</feature>
<comment type="caution">
    <text evidence="8">The sequence shown here is derived from an EMBL/GenBank/DDBJ whole genome shotgun (WGS) entry which is preliminary data.</text>
</comment>
<dbReference type="GO" id="GO:0033711">
    <property type="term" value="F:4-phosphoerythronate dehydrogenase activity"/>
    <property type="evidence" value="ECO:0007669"/>
    <property type="project" value="UniProtKB-EC"/>
</dbReference>
<dbReference type="SUPFAM" id="SSF52283">
    <property type="entry name" value="Formate/glycerate dehydrogenase catalytic domain-like"/>
    <property type="match status" value="1"/>
</dbReference>
<comment type="catalytic activity">
    <reaction evidence="5">
        <text>4-phospho-D-erythronate + NAD(+) = (R)-3-hydroxy-2-oxo-4-phosphooxybutanoate + NADH + H(+)</text>
        <dbReference type="Rhea" id="RHEA:18829"/>
        <dbReference type="ChEBI" id="CHEBI:15378"/>
        <dbReference type="ChEBI" id="CHEBI:57540"/>
        <dbReference type="ChEBI" id="CHEBI:57945"/>
        <dbReference type="ChEBI" id="CHEBI:58538"/>
        <dbReference type="ChEBI" id="CHEBI:58766"/>
        <dbReference type="EC" id="1.1.1.290"/>
    </reaction>
</comment>
<sequence length="338" mass="37792">MKVIVDNKIPYIKEAVGQIADEVVYLPGAAFTPRDVKDADALIIRTRTCCNRELLEGSSVKFIATATIGFDHIDVDYCREAGIAWSNCPGCNAGGVEQYVHAALLLLKRLRGMKPEDTCMGIVGVGHVGSRIRRMAEALGMNVLLNDPPREDNGEQGFTDLQTLMRKCDIITFHTPLYRTGMYKTFHLADASFFASLQRRPVIINTCRGEVIDTPALLSALKTGQISDAIIDTWEHEPDIDRELLQAVFLGTPHIAGYSADGKANATRMALEAVCRFFHIDASFKIVPPDMPPMTLSADKEEAFLQVYNPQRDSDWLKQRPEEFEQFRGNYPVRRELL</sequence>
<comment type="subcellular location">
    <subcellularLocation>
        <location evidence="5">Cytoplasm</location>
    </subcellularLocation>
</comment>
<keyword evidence="1 5" id="KW-0963">Cytoplasm</keyword>
<dbReference type="InterPro" id="IPR050418">
    <property type="entry name" value="D-iso_2-hydroxyacid_DH_PdxB"/>
</dbReference>
<feature type="binding site" evidence="5">
    <location>
        <position position="46"/>
    </location>
    <ligand>
        <name>substrate</name>
    </ligand>
</feature>
<comment type="subunit">
    <text evidence="5">Homodimer.</text>
</comment>
<evidence type="ECO:0000256" key="3">
    <source>
        <dbReference type="ARBA" id="ARBA00023027"/>
    </source>
</evidence>
<dbReference type="UniPathway" id="UPA00244">
    <property type="reaction ID" value="UER00310"/>
</dbReference>
<dbReference type="InterPro" id="IPR020921">
    <property type="entry name" value="Erythronate-4-P_DHase"/>
</dbReference>
<feature type="binding site" evidence="5">
    <location>
        <position position="147"/>
    </location>
    <ligand>
        <name>NAD(+)</name>
        <dbReference type="ChEBI" id="CHEBI:57540"/>
    </ligand>
</feature>
<dbReference type="InterPro" id="IPR036291">
    <property type="entry name" value="NAD(P)-bd_dom_sf"/>
</dbReference>
<evidence type="ECO:0000259" key="7">
    <source>
        <dbReference type="Pfam" id="PF02826"/>
    </source>
</evidence>
<dbReference type="GeneID" id="60060497"/>
<dbReference type="EMBL" id="AQHY01000040">
    <property type="protein sequence ID" value="EOA52255.1"/>
    <property type="molecule type" value="Genomic_DNA"/>
</dbReference>
<comment type="caution">
    <text evidence="5">Lacks conserved residue(s) required for the propagation of feature annotation.</text>
</comment>
<keyword evidence="2 5" id="KW-0560">Oxidoreductase</keyword>
<dbReference type="GO" id="GO:0051287">
    <property type="term" value="F:NAD binding"/>
    <property type="evidence" value="ECO:0007669"/>
    <property type="project" value="InterPro"/>
</dbReference>
<name>U6R7T9_9BACT</name>
<feature type="binding site" evidence="5">
    <location>
        <position position="258"/>
    </location>
    <ligand>
        <name>substrate</name>
    </ligand>
</feature>
<keyword evidence="9" id="KW-1185">Reference proteome</keyword>